<dbReference type="PANTHER" id="PTHR44461:SF1">
    <property type="entry name" value="QUINONE OXIDOREDUCTASE-LIKE PROTEIN 1"/>
    <property type="match status" value="1"/>
</dbReference>
<name>A0ABM1BTR9_LIMPO</name>
<dbReference type="InterPro" id="IPR011032">
    <property type="entry name" value="GroES-like_sf"/>
</dbReference>
<dbReference type="PANTHER" id="PTHR44461">
    <property type="entry name" value="QUINONE OXIDOREDUCTASE-LIKE PROTEIN 1"/>
    <property type="match status" value="1"/>
</dbReference>
<dbReference type="SUPFAM" id="SSF51735">
    <property type="entry name" value="NAD(P)-binding Rossmann-fold domains"/>
    <property type="match status" value="1"/>
</dbReference>
<keyword evidence="2" id="KW-1185">Reference proteome</keyword>
<evidence type="ECO:0000259" key="1">
    <source>
        <dbReference type="SMART" id="SM00829"/>
    </source>
</evidence>
<reference evidence="3" key="1">
    <citation type="submission" date="2025-08" db="UniProtKB">
        <authorList>
            <consortium name="RefSeq"/>
        </authorList>
    </citation>
    <scope>IDENTIFICATION</scope>
    <source>
        <tissue evidence="3">Muscle</tissue>
    </source>
</reference>
<dbReference type="SUPFAM" id="SSF50129">
    <property type="entry name" value="GroES-like"/>
    <property type="match status" value="1"/>
</dbReference>
<dbReference type="SMART" id="SM00829">
    <property type="entry name" value="PKS_ER"/>
    <property type="match status" value="1"/>
</dbReference>
<dbReference type="RefSeq" id="XP_013788492.1">
    <property type="nucleotide sequence ID" value="XM_013933038.2"/>
</dbReference>
<protein>
    <submittedName>
        <fullName evidence="3">Quinone oxidoreductase-like protein 1</fullName>
    </submittedName>
</protein>
<dbReference type="InterPro" id="IPR020843">
    <property type="entry name" value="ER"/>
</dbReference>
<feature type="domain" description="Enoyl reductase (ER)" evidence="1">
    <location>
        <begin position="13"/>
        <end position="364"/>
    </location>
</feature>
<dbReference type="CDD" id="cd05195">
    <property type="entry name" value="enoyl_red"/>
    <property type="match status" value="1"/>
</dbReference>
<dbReference type="Pfam" id="PF13602">
    <property type="entry name" value="ADH_zinc_N_2"/>
    <property type="match status" value="1"/>
</dbReference>
<sequence length="367" mass="40307">MKAVFQHVSDPETKVSQFVIDNNVALPPLDGYSILIEVKSCALSHVDCKVLQLLYDKSNDLKYPVGQDISGIVRQVGPDVTMLKPDDEVVGIIPLDFGISGCAEYVVLNEFDVVKKPDRVSFVDAAGCIGDAVKAYTALHYLGRMTGGDTILIMDGATSFGSLAIQLAYHWGAKVLTTTSSSDEKLYLEGLEDKLALIIDLTKRSTRIGRYNNSNSGIILSACMEESSGLGVDIIIDNGVTMFSDDKNRKIANEFYTHPVPSKREILSALAVGGRWVTCKDDLQLDPPNSRILYLKCASVSFLFEQAWTLSSTQQGRYMHILMDIMEKVADGVIQPNIHHTVPFEAVPEALKNLSEERVGKVVMKLD</sequence>
<gene>
    <name evidence="3" type="primary">LOC106472395</name>
</gene>
<dbReference type="GeneID" id="106472395"/>
<dbReference type="InterPro" id="IPR036291">
    <property type="entry name" value="NAD(P)-bd_dom_sf"/>
</dbReference>
<dbReference type="InterPro" id="IPR013154">
    <property type="entry name" value="ADH-like_N"/>
</dbReference>
<proteinExistence type="predicted"/>
<evidence type="ECO:0000313" key="2">
    <source>
        <dbReference type="Proteomes" id="UP000694941"/>
    </source>
</evidence>
<dbReference type="Gene3D" id="3.40.50.720">
    <property type="entry name" value="NAD(P)-binding Rossmann-like Domain"/>
    <property type="match status" value="1"/>
</dbReference>
<evidence type="ECO:0000313" key="3">
    <source>
        <dbReference type="RefSeq" id="XP_013788492.1"/>
    </source>
</evidence>
<dbReference type="Pfam" id="PF08240">
    <property type="entry name" value="ADH_N"/>
    <property type="match status" value="1"/>
</dbReference>
<dbReference type="Gene3D" id="3.90.180.10">
    <property type="entry name" value="Medium-chain alcohol dehydrogenases, catalytic domain"/>
    <property type="match status" value="2"/>
</dbReference>
<dbReference type="Proteomes" id="UP000694941">
    <property type="component" value="Unplaced"/>
</dbReference>
<organism evidence="2 3">
    <name type="scientific">Limulus polyphemus</name>
    <name type="common">Atlantic horseshoe crab</name>
    <dbReference type="NCBI Taxonomy" id="6850"/>
    <lineage>
        <taxon>Eukaryota</taxon>
        <taxon>Metazoa</taxon>
        <taxon>Ecdysozoa</taxon>
        <taxon>Arthropoda</taxon>
        <taxon>Chelicerata</taxon>
        <taxon>Merostomata</taxon>
        <taxon>Xiphosura</taxon>
        <taxon>Limulidae</taxon>
        <taxon>Limulus</taxon>
    </lineage>
</organism>
<accession>A0ABM1BTR9</accession>
<dbReference type="InterPro" id="IPR042633">
    <property type="entry name" value="CRYZL1"/>
</dbReference>